<geneLocation type="mitochondrion" evidence="2"/>
<sequence length="60" mass="6944">MILFIYTTFEIEIRVLLGSYNEVSPLGLHYGDPIFWLFFLGTSPAVLYGRNRIHTKTNAH</sequence>
<evidence type="ECO:0000256" key="1">
    <source>
        <dbReference type="SAM" id="Phobius"/>
    </source>
</evidence>
<name>A0A6B9XQ70_PICSI</name>
<organism evidence="2">
    <name type="scientific">Picea sitchensis</name>
    <name type="common">Sitka spruce</name>
    <name type="synonym">Pinus sitchensis</name>
    <dbReference type="NCBI Taxonomy" id="3332"/>
    <lineage>
        <taxon>Eukaryota</taxon>
        <taxon>Viridiplantae</taxon>
        <taxon>Streptophyta</taxon>
        <taxon>Embryophyta</taxon>
        <taxon>Tracheophyta</taxon>
        <taxon>Spermatophyta</taxon>
        <taxon>Pinopsida</taxon>
        <taxon>Pinidae</taxon>
        <taxon>Conifers I</taxon>
        <taxon>Pinales</taxon>
        <taxon>Pinaceae</taxon>
        <taxon>Picea</taxon>
    </lineage>
</organism>
<evidence type="ECO:0000313" key="2">
    <source>
        <dbReference type="EMBL" id="QHR90200.1"/>
    </source>
</evidence>
<reference evidence="2" key="1">
    <citation type="submission" date="2019-03" db="EMBL/GenBank/DDBJ databases">
        <title>Largest Complete Mitochondrial Genome of a Gymnosperm, Sitka Spruce (Picea sitchensis), Indicates Complex Physical Structure.</title>
        <authorList>
            <person name="Jackman S.D."/>
            <person name="Coombe L."/>
            <person name="Warren R."/>
            <person name="Kirk H."/>
            <person name="Trinh E."/>
            <person name="McLeod T."/>
            <person name="Pleasance S."/>
            <person name="Pandoh P."/>
            <person name="Zhao Y."/>
            <person name="Coope R."/>
            <person name="Bousquet J."/>
            <person name="Bohlmann J.C."/>
            <person name="Jones S.J.M."/>
            <person name="Birol I."/>
        </authorList>
    </citation>
    <scope>NUCLEOTIDE SEQUENCE</scope>
    <source>
        <strain evidence="2">Q903</strain>
    </source>
</reference>
<protein>
    <submittedName>
        <fullName evidence="2">Uncharacterized protein</fullName>
    </submittedName>
</protein>
<proteinExistence type="predicted"/>
<keyword evidence="2" id="KW-0496">Mitochondrion</keyword>
<dbReference type="AlphaFoldDB" id="A0A6B9XQ70"/>
<keyword evidence="1" id="KW-1133">Transmembrane helix</keyword>
<feature type="transmembrane region" description="Helical" evidence="1">
    <location>
        <begin position="33"/>
        <end position="49"/>
    </location>
</feature>
<keyword evidence="1" id="KW-0472">Membrane</keyword>
<gene>
    <name evidence="2" type="primary">orf04246</name>
    <name evidence="2" type="ORF">Q903MT_gene4223</name>
</gene>
<keyword evidence="1" id="KW-0812">Transmembrane</keyword>
<accession>A0A6B9XQ70</accession>
<dbReference type="EMBL" id="MK697699">
    <property type="protein sequence ID" value="QHR90200.1"/>
    <property type="molecule type" value="Genomic_DNA"/>
</dbReference>